<keyword evidence="2" id="KW-1185">Reference proteome</keyword>
<proteinExistence type="predicted"/>
<evidence type="ECO:0000313" key="1">
    <source>
        <dbReference type="EMBL" id="QDT54237.1"/>
    </source>
</evidence>
<protein>
    <recommendedName>
        <fullName evidence="3">Heme-binding protein</fullName>
    </recommendedName>
</protein>
<dbReference type="PANTHER" id="PTHR34309">
    <property type="entry name" value="SLR1406 PROTEIN"/>
    <property type="match status" value="1"/>
</dbReference>
<dbReference type="KEGG" id="ccos:Pan44_22650"/>
<sequence length="182" mass="18237">MKSMARGLVLASVAAGSVLGVSICGHSQEQSAGPPLVTRGRVALNLAGAELIISRAREKAVEMKLKVNVAVVDEGGHLLAFARMDQARPASAPTAITKATAAATLRQPTGPVRRGEAEADVLLNVALQNAAAASGGKMTSLFGGVPVVVDGQVIGAVGVGGATGEQDAEIARAGIDALIKQL</sequence>
<name>A0A517SDQ5_9PLAN</name>
<dbReference type="PANTHER" id="PTHR34309:SF1">
    <property type="entry name" value="PROTEIN GLCG"/>
    <property type="match status" value="1"/>
</dbReference>
<dbReference type="RefSeq" id="WP_145030105.1">
    <property type="nucleotide sequence ID" value="NZ_CP036271.1"/>
</dbReference>
<dbReference type="SUPFAM" id="SSF143744">
    <property type="entry name" value="GlcG-like"/>
    <property type="match status" value="1"/>
</dbReference>
<gene>
    <name evidence="1" type="ORF">Pan44_22650</name>
</gene>
<dbReference type="EMBL" id="CP036271">
    <property type="protein sequence ID" value="QDT54237.1"/>
    <property type="molecule type" value="Genomic_DNA"/>
</dbReference>
<dbReference type="OrthoDB" id="9778896at2"/>
<evidence type="ECO:0000313" key="2">
    <source>
        <dbReference type="Proteomes" id="UP000315700"/>
    </source>
</evidence>
<dbReference type="InterPro" id="IPR038084">
    <property type="entry name" value="PduO/GlcC-like_sf"/>
</dbReference>
<dbReference type="FunCoup" id="A0A517SDQ5">
    <property type="interactions" value="13"/>
</dbReference>
<dbReference type="InterPro" id="IPR052517">
    <property type="entry name" value="GlcG_carb_metab_protein"/>
</dbReference>
<accession>A0A517SDQ5</accession>
<dbReference type="AlphaFoldDB" id="A0A517SDQ5"/>
<evidence type="ECO:0008006" key="3">
    <source>
        <dbReference type="Google" id="ProtNLM"/>
    </source>
</evidence>
<organism evidence="1 2">
    <name type="scientific">Caulifigura coniformis</name>
    <dbReference type="NCBI Taxonomy" id="2527983"/>
    <lineage>
        <taxon>Bacteria</taxon>
        <taxon>Pseudomonadati</taxon>
        <taxon>Planctomycetota</taxon>
        <taxon>Planctomycetia</taxon>
        <taxon>Planctomycetales</taxon>
        <taxon>Planctomycetaceae</taxon>
        <taxon>Caulifigura</taxon>
    </lineage>
</organism>
<dbReference type="InParanoid" id="A0A517SDQ5"/>
<dbReference type="Gene3D" id="3.30.450.150">
    <property type="entry name" value="Haem-degrading domain"/>
    <property type="match status" value="1"/>
</dbReference>
<dbReference type="Proteomes" id="UP000315700">
    <property type="component" value="Chromosome"/>
</dbReference>
<dbReference type="Pfam" id="PF03928">
    <property type="entry name" value="HbpS-like"/>
    <property type="match status" value="1"/>
</dbReference>
<dbReference type="InterPro" id="IPR005624">
    <property type="entry name" value="PduO/GlcC-like"/>
</dbReference>
<reference evidence="1 2" key="1">
    <citation type="submission" date="2019-02" db="EMBL/GenBank/DDBJ databases">
        <title>Deep-cultivation of Planctomycetes and their phenomic and genomic characterization uncovers novel biology.</title>
        <authorList>
            <person name="Wiegand S."/>
            <person name="Jogler M."/>
            <person name="Boedeker C."/>
            <person name="Pinto D."/>
            <person name="Vollmers J."/>
            <person name="Rivas-Marin E."/>
            <person name="Kohn T."/>
            <person name="Peeters S.H."/>
            <person name="Heuer A."/>
            <person name="Rast P."/>
            <person name="Oberbeckmann S."/>
            <person name="Bunk B."/>
            <person name="Jeske O."/>
            <person name="Meyerdierks A."/>
            <person name="Storesund J.E."/>
            <person name="Kallscheuer N."/>
            <person name="Luecker S."/>
            <person name="Lage O.M."/>
            <person name="Pohl T."/>
            <person name="Merkel B.J."/>
            <person name="Hornburger P."/>
            <person name="Mueller R.-W."/>
            <person name="Bruemmer F."/>
            <person name="Labrenz M."/>
            <person name="Spormann A.M."/>
            <person name="Op den Camp H."/>
            <person name="Overmann J."/>
            <person name="Amann R."/>
            <person name="Jetten M.S.M."/>
            <person name="Mascher T."/>
            <person name="Medema M.H."/>
            <person name="Devos D.P."/>
            <person name="Kaster A.-K."/>
            <person name="Ovreas L."/>
            <person name="Rohde M."/>
            <person name="Galperin M.Y."/>
            <person name="Jogler C."/>
        </authorList>
    </citation>
    <scope>NUCLEOTIDE SEQUENCE [LARGE SCALE GENOMIC DNA]</scope>
    <source>
        <strain evidence="1 2">Pan44</strain>
    </source>
</reference>